<protein>
    <submittedName>
        <fullName evidence="5">Helix-turn-helix transcriptional regulator</fullName>
    </submittedName>
</protein>
<name>A0A5B9EI74_9BACT</name>
<dbReference type="GO" id="GO:0003700">
    <property type="term" value="F:DNA-binding transcription factor activity"/>
    <property type="evidence" value="ECO:0007669"/>
    <property type="project" value="InterPro"/>
</dbReference>
<evidence type="ECO:0000313" key="5">
    <source>
        <dbReference type="EMBL" id="QEE30745.1"/>
    </source>
</evidence>
<keyword evidence="3" id="KW-0804">Transcription</keyword>
<keyword evidence="1" id="KW-0805">Transcription regulation</keyword>
<dbReference type="KEGG" id="talb:FTW19_23750"/>
<proteinExistence type="predicted"/>
<dbReference type="Proteomes" id="UP000321820">
    <property type="component" value="Chromosome"/>
</dbReference>
<dbReference type="GO" id="GO:0043565">
    <property type="term" value="F:sequence-specific DNA binding"/>
    <property type="evidence" value="ECO:0007669"/>
    <property type="project" value="InterPro"/>
</dbReference>
<dbReference type="InterPro" id="IPR018062">
    <property type="entry name" value="HTH_AraC-typ_CS"/>
</dbReference>
<sequence>MAGRPMLQTITASHKSLTPVIAPGPAKVLFTSREIDFPEPVLMERYVCEPGERVEAQLDAYVVSMHLARSTVFEQRTPLGRFRNIVKSEGAITLFPAGRITEVKVKGAAEFAYCAFAPEYMREVMEEEFSGRSIPLHIRTNLHDIRLRQLFERLIALLQSGSPCGRLYVDSLTHELAIRSLELHAERASAYREKISALPPYAFRRVAEMLGDNLHARIRLGDLASLCGYSRAHFLRMFQVTTGVTPYEYHMQMRIHHAMTLLTSSTSPLIDIAAACGFSSQSHLASVFRKRIGTTPSEFRRQL</sequence>
<organism evidence="5 6">
    <name type="scientific">Terriglobus albidus</name>
    <dbReference type="NCBI Taxonomy" id="1592106"/>
    <lineage>
        <taxon>Bacteria</taxon>
        <taxon>Pseudomonadati</taxon>
        <taxon>Acidobacteriota</taxon>
        <taxon>Terriglobia</taxon>
        <taxon>Terriglobales</taxon>
        <taxon>Acidobacteriaceae</taxon>
        <taxon>Terriglobus</taxon>
    </lineage>
</organism>
<dbReference type="SMART" id="SM00342">
    <property type="entry name" value="HTH_ARAC"/>
    <property type="match status" value="1"/>
</dbReference>
<accession>A0A5B9EI74</accession>
<dbReference type="PRINTS" id="PR00032">
    <property type="entry name" value="HTHARAC"/>
</dbReference>
<keyword evidence="6" id="KW-1185">Reference proteome</keyword>
<dbReference type="EMBL" id="CP042806">
    <property type="protein sequence ID" value="QEE30745.1"/>
    <property type="molecule type" value="Genomic_DNA"/>
</dbReference>
<dbReference type="AlphaFoldDB" id="A0A5B9EI74"/>
<evidence type="ECO:0000256" key="3">
    <source>
        <dbReference type="ARBA" id="ARBA00023163"/>
    </source>
</evidence>
<dbReference type="PROSITE" id="PS01124">
    <property type="entry name" value="HTH_ARAC_FAMILY_2"/>
    <property type="match status" value="1"/>
</dbReference>
<dbReference type="PANTHER" id="PTHR46796">
    <property type="entry name" value="HTH-TYPE TRANSCRIPTIONAL ACTIVATOR RHAS-RELATED"/>
    <property type="match status" value="1"/>
</dbReference>
<dbReference type="OrthoDB" id="110167at2"/>
<dbReference type="Pfam" id="PF12833">
    <property type="entry name" value="HTH_18"/>
    <property type="match status" value="1"/>
</dbReference>
<evidence type="ECO:0000259" key="4">
    <source>
        <dbReference type="PROSITE" id="PS01124"/>
    </source>
</evidence>
<dbReference type="PROSITE" id="PS00041">
    <property type="entry name" value="HTH_ARAC_FAMILY_1"/>
    <property type="match status" value="1"/>
</dbReference>
<dbReference type="InterPro" id="IPR009057">
    <property type="entry name" value="Homeodomain-like_sf"/>
</dbReference>
<dbReference type="InterPro" id="IPR020449">
    <property type="entry name" value="Tscrpt_reg_AraC-type_HTH"/>
</dbReference>
<feature type="domain" description="HTH araC/xylS-type" evidence="4">
    <location>
        <begin position="204"/>
        <end position="302"/>
    </location>
</feature>
<dbReference type="Gene3D" id="1.10.10.60">
    <property type="entry name" value="Homeodomain-like"/>
    <property type="match status" value="2"/>
</dbReference>
<dbReference type="InterPro" id="IPR050204">
    <property type="entry name" value="AraC_XylS_family_regulators"/>
</dbReference>
<evidence type="ECO:0000313" key="6">
    <source>
        <dbReference type="Proteomes" id="UP000321820"/>
    </source>
</evidence>
<dbReference type="SUPFAM" id="SSF46689">
    <property type="entry name" value="Homeodomain-like"/>
    <property type="match status" value="2"/>
</dbReference>
<dbReference type="PANTHER" id="PTHR46796:SF6">
    <property type="entry name" value="ARAC SUBFAMILY"/>
    <property type="match status" value="1"/>
</dbReference>
<keyword evidence="2" id="KW-0238">DNA-binding</keyword>
<reference evidence="5 6" key="1">
    <citation type="submission" date="2019-08" db="EMBL/GenBank/DDBJ databases">
        <title>Complete genome sequence of Terriglobus albidus strain ORNL.</title>
        <authorList>
            <person name="Podar M."/>
        </authorList>
    </citation>
    <scope>NUCLEOTIDE SEQUENCE [LARGE SCALE GENOMIC DNA]</scope>
    <source>
        <strain evidence="5 6">ORNL</strain>
    </source>
</reference>
<dbReference type="InterPro" id="IPR018060">
    <property type="entry name" value="HTH_AraC"/>
</dbReference>
<gene>
    <name evidence="5" type="ORF">FTW19_23750</name>
</gene>
<evidence type="ECO:0000256" key="1">
    <source>
        <dbReference type="ARBA" id="ARBA00023015"/>
    </source>
</evidence>
<evidence type="ECO:0000256" key="2">
    <source>
        <dbReference type="ARBA" id="ARBA00023125"/>
    </source>
</evidence>